<sequence>MLEEVLQHLNNWFLVPEGIHAGEFTVQDGSITLPFLQTGQYFRVMGSVFNDGLHQYPAQDMTDETFDGVLWALAVPKAVISLADEIAVWDEKNGAQGPYTSESFGGYSYSKATNASGVAVGWQDVFKIRLNAWRRIGGII</sequence>
<dbReference type="KEGG" id="fpla:A4U99_14445"/>
<evidence type="ECO:0000313" key="2">
    <source>
        <dbReference type="Proteomes" id="UP000595792"/>
    </source>
</evidence>
<evidence type="ECO:0000313" key="1">
    <source>
        <dbReference type="EMBL" id="QQR04925.1"/>
    </source>
</evidence>
<name>A0AAX1KGE9_FLAPL</name>
<dbReference type="SUPFAM" id="SSF116915">
    <property type="entry name" value="Hypothetical protein YqbG"/>
    <property type="match status" value="1"/>
</dbReference>
<organism evidence="1 2">
    <name type="scientific">Flavonifractor plautii</name>
    <name type="common">Fusobacterium plautii</name>
    <dbReference type="NCBI Taxonomy" id="292800"/>
    <lineage>
        <taxon>Bacteria</taxon>
        <taxon>Bacillati</taxon>
        <taxon>Bacillota</taxon>
        <taxon>Clostridia</taxon>
        <taxon>Eubacteriales</taxon>
        <taxon>Oscillospiraceae</taxon>
        <taxon>Flavonifractor</taxon>
    </lineage>
</organism>
<gene>
    <name evidence="1" type="ORF">I5Q84_13175</name>
</gene>
<reference evidence="1 2" key="1">
    <citation type="submission" date="2020-11" db="EMBL/GenBank/DDBJ databases">
        <title>Closed and high quality bacterial genomes of the OMM12 community.</title>
        <authorList>
            <person name="Marbouty M."/>
            <person name="Lamy-Besnier Q."/>
            <person name="Debarbieux L."/>
            <person name="Koszul R."/>
        </authorList>
    </citation>
    <scope>NUCLEOTIDE SEQUENCE [LARGE SCALE GENOMIC DNA]</scope>
    <source>
        <strain evidence="1 2">YL31</strain>
    </source>
</reference>
<proteinExistence type="predicted"/>
<accession>A0AAX1KGE9</accession>
<dbReference type="RefSeq" id="WP_065535274.1">
    <property type="nucleotide sequence ID" value="NZ_CP015406.2"/>
</dbReference>
<dbReference type="Gene3D" id="1.10.3230.10">
    <property type="entry name" value="YqbG-like"/>
    <property type="match status" value="1"/>
</dbReference>
<dbReference type="InterPro" id="IPR036558">
    <property type="entry name" value="YqbG-like_sf"/>
</dbReference>
<dbReference type="AlphaFoldDB" id="A0AAX1KGE9"/>
<dbReference type="Proteomes" id="UP000595792">
    <property type="component" value="Chromosome"/>
</dbReference>
<dbReference type="EMBL" id="CP065315">
    <property type="protein sequence ID" value="QQR04925.1"/>
    <property type="molecule type" value="Genomic_DNA"/>
</dbReference>
<protein>
    <submittedName>
        <fullName evidence="1">Uncharacterized protein</fullName>
    </submittedName>
</protein>